<dbReference type="Proteomes" id="UP000475117">
    <property type="component" value="Chromosome"/>
</dbReference>
<accession>A0A6B3LFG4</accession>
<dbReference type="EMBL" id="CP066776">
    <property type="protein sequence ID" value="QQL45722.1"/>
    <property type="molecule type" value="Genomic_DNA"/>
</dbReference>
<sequence>MMQLFSSRVRGFRASRVVCAGLLAGLMTAGAHAQDAEYSTDEMLEDDHFREEFGINDFTTPSIKLIFDDLGNLGPIPYGDLKRDARDKVSRDRVAVALNLGTLIADGFLIVQAERLKDIEPVGKAILKHAEALGTGRHIKRHSRSLLEYSALGQTDKLRTELESTQRDVEKEMVDLRDVDIAHLISLGGWARAFEIGCAVINKDFSSDKVRMIARADITSYFQAQLETLHPKIQERELVKQVNEALVQLHAMIDMPEEREFTKADLAAMSAKAKEVSDLITNAR</sequence>
<dbReference type="AlphaFoldDB" id="A0A6B3LFG4"/>
<gene>
    <name evidence="1" type="ORF">G3M56_003805</name>
</gene>
<protein>
    <submittedName>
        <fullName evidence="1">Uncharacterized protein</fullName>
    </submittedName>
</protein>
<reference evidence="1 2" key="1">
    <citation type="submission" date="2020-12" db="EMBL/GenBank/DDBJ databases">
        <title>Sulforoseuscoccus oceanibium gen. nov., sp. nov., a representative of the phylum Verrucomicrobia with special cytoplasmic membrane, and proposal of Sulforoseuscoccusaceae fam. nov.</title>
        <authorList>
            <person name="Xi F."/>
        </authorList>
    </citation>
    <scope>NUCLEOTIDE SEQUENCE [LARGE SCALE GENOMIC DNA]</scope>
    <source>
        <strain evidence="1 2">T37</strain>
    </source>
</reference>
<evidence type="ECO:0000313" key="1">
    <source>
        <dbReference type="EMBL" id="QQL45722.1"/>
    </source>
</evidence>
<dbReference type="RefSeq" id="WP_164365048.1">
    <property type="nucleotide sequence ID" value="NZ_CP066776.1"/>
</dbReference>
<proteinExistence type="predicted"/>
<organism evidence="1 2">
    <name type="scientific">Sulfuriroseicoccus oceanibius</name>
    <dbReference type="NCBI Taxonomy" id="2707525"/>
    <lineage>
        <taxon>Bacteria</taxon>
        <taxon>Pseudomonadati</taxon>
        <taxon>Verrucomicrobiota</taxon>
        <taxon>Verrucomicrobiia</taxon>
        <taxon>Verrucomicrobiales</taxon>
        <taxon>Verrucomicrobiaceae</taxon>
        <taxon>Sulfuriroseicoccus</taxon>
    </lineage>
</organism>
<dbReference type="KEGG" id="soa:G3M56_003805"/>
<evidence type="ECO:0000313" key="2">
    <source>
        <dbReference type="Proteomes" id="UP000475117"/>
    </source>
</evidence>
<keyword evidence="2" id="KW-1185">Reference proteome</keyword>
<name>A0A6B3LFG4_9BACT</name>